<feature type="compositionally biased region" description="Polar residues" evidence="1">
    <location>
        <begin position="57"/>
        <end position="71"/>
    </location>
</feature>
<feature type="compositionally biased region" description="Polar residues" evidence="1">
    <location>
        <begin position="171"/>
        <end position="192"/>
    </location>
</feature>
<protein>
    <submittedName>
        <fullName evidence="2">Uncharacterized protein</fullName>
    </submittedName>
</protein>
<dbReference type="InParanoid" id="G4TDD2"/>
<evidence type="ECO:0000313" key="2">
    <source>
        <dbReference type="EMBL" id="CCA69334.1"/>
    </source>
</evidence>
<evidence type="ECO:0000313" key="3">
    <source>
        <dbReference type="Proteomes" id="UP000007148"/>
    </source>
</evidence>
<feature type="region of interest" description="Disordered" evidence="1">
    <location>
        <begin position="168"/>
        <end position="192"/>
    </location>
</feature>
<feature type="region of interest" description="Disordered" evidence="1">
    <location>
        <begin position="16"/>
        <end position="72"/>
    </location>
</feature>
<dbReference type="AlphaFoldDB" id="G4TDD2"/>
<sequence>MASTYHGQYYVHAPVVAQQSRRRASSQGNLSPTTNVRPKNHVRFQPAEGEDVVLSTRRPSNTSQRSANSVRPVNAEGLGATALHRSTSTLVNPDQRREKAHAIYGTPQGYKVVMLPPHQQHPGYDPTQAYSSPRYRTYHPQKFATKKPSRNLLGSLVHNLKATAKKYGCHSPSTSEMSQVSSAPMNAPTTLSPQMTRHYGFYQLTTNDEEEQARTRRQLSQWRDATLQSHVPAPYQFVYPQPVPILSSNYGAFGPVQPQRRDSNLYYITTR</sequence>
<gene>
    <name evidence="2" type="ORF">PIIN_03233</name>
</gene>
<keyword evidence="3" id="KW-1185">Reference proteome</keyword>
<feature type="compositionally biased region" description="Polar residues" evidence="1">
    <location>
        <begin position="25"/>
        <end position="37"/>
    </location>
</feature>
<reference evidence="2 3" key="1">
    <citation type="journal article" date="2011" name="PLoS Pathog.">
        <title>Endophytic Life Strategies Decoded by Genome and Transcriptome Analyses of the Mutualistic Root Symbiont Piriformospora indica.</title>
        <authorList>
            <person name="Zuccaro A."/>
            <person name="Lahrmann U."/>
            <person name="Guldener U."/>
            <person name="Langen G."/>
            <person name="Pfiffi S."/>
            <person name="Biedenkopf D."/>
            <person name="Wong P."/>
            <person name="Samans B."/>
            <person name="Grimm C."/>
            <person name="Basiewicz M."/>
            <person name="Murat C."/>
            <person name="Martin F."/>
            <person name="Kogel K.H."/>
        </authorList>
    </citation>
    <scope>NUCLEOTIDE SEQUENCE [LARGE SCALE GENOMIC DNA]</scope>
    <source>
        <strain evidence="2 3">DSM 11827</strain>
    </source>
</reference>
<dbReference type="Proteomes" id="UP000007148">
    <property type="component" value="Unassembled WGS sequence"/>
</dbReference>
<dbReference type="EMBL" id="CAFZ01000052">
    <property type="protein sequence ID" value="CCA69334.1"/>
    <property type="molecule type" value="Genomic_DNA"/>
</dbReference>
<name>G4TDD2_SERID</name>
<dbReference type="HOGENOM" id="CLU_1027174_0_0_1"/>
<accession>G4TDD2</accession>
<evidence type="ECO:0000256" key="1">
    <source>
        <dbReference type="SAM" id="MobiDB-lite"/>
    </source>
</evidence>
<organism evidence="2 3">
    <name type="scientific">Serendipita indica (strain DSM 11827)</name>
    <name type="common">Root endophyte fungus</name>
    <name type="synonym">Piriformospora indica</name>
    <dbReference type="NCBI Taxonomy" id="1109443"/>
    <lineage>
        <taxon>Eukaryota</taxon>
        <taxon>Fungi</taxon>
        <taxon>Dikarya</taxon>
        <taxon>Basidiomycota</taxon>
        <taxon>Agaricomycotina</taxon>
        <taxon>Agaricomycetes</taxon>
        <taxon>Sebacinales</taxon>
        <taxon>Serendipitaceae</taxon>
        <taxon>Serendipita</taxon>
    </lineage>
</organism>
<proteinExistence type="predicted"/>